<dbReference type="NCBIfam" id="TIGR01016">
    <property type="entry name" value="sucCoAbeta"/>
    <property type="match status" value="1"/>
</dbReference>
<evidence type="ECO:0000313" key="10">
    <source>
        <dbReference type="EMBL" id="PSR28919.1"/>
    </source>
</evidence>
<evidence type="ECO:0000256" key="7">
    <source>
        <dbReference type="HAMAP-Rule" id="MF_00558"/>
    </source>
</evidence>
<comment type="pathway">
    <text evidence="7">Carbohydrate metabolism; tricarboxylic acid cycle; succinate from succinyl-CoA (ligase route): step 1/1.</text>
</comment>
<keyword evidence="5 7" id="KW-0547">Nucleotide-binding</keyword>
<protein>
    <recommendedName>
        <fullName evidence="7">Succinate--CoA ligase [ADP-forming] subunit beta</fullName>
        <ecNumber evidence="7">6.2.1.5</ecNumber>
    </recommendedName>
    <alternativeName>
        <fullName evidence="7">Succinyl-CoA synthetase subunit beta</fullName>
        <shortName evidence="7">SCS-beta</shortName>
    </alternativeName>
</protein>
<dbReference type="NCBIfam" id="NF001913">
    <property type="entry name" value="PRK00696.1"/>
    <property type="match status" value="1"/>
</dbReference>
<accession>A0A2T2X363</accession>
<evidence type="ECO:0000256" key="4">
    <source>
        <dbReference type="ARBA" id="ARBA00022723"/>
    </source>
</evidence>
<comment type="similarity">
    <text evidence="1 7">Belongs to the succinate/malate CoA ligase beta subunit family.</text>
</comment>
<evidence type="ECO:0000256" key="3">
    <source>
        <dbReference type="ARBA" id="ARBA00022598"/>
    </source>
</evidence>
<dbReference type="GO" id="GO:0006099">
    <property type="term" value="P:tricarboxylic acid cycle"/>
    <property type="evidence" value="ECO:0007669"/>
    <property type="project" value="UniProtKB-UniRule"/>
</dbReference>
<dbReference type="SUPFAM" id="SSF56059">
    <property type="entry name" value="Glutathione synthetase ATP-binding domain-like"/>
    <property type="match status" value="1"/>
</dbReference>
<dbReference type="InterPro" id="IPR016102">
    <property type="entry name" value="Succinyl-CoA_synth-like"/>
</dbReference>
<dbReference type="Pfam" id="PF08442">
    <property type="entry name" value="ATP-grasp_2"/>
    <property type="match status" value="1"/>
</dbReference>
<dbReference type="GO" id="GO:0005524">
    <property type="term" value="F:ATP binding"/>
    <property type="evidence" value="ECO:0007669"/>
    <property type="project" value="UniProtKB-UniRule"/>
</dbReference>
<dbReference type="InterPro" id="IPR013815">
    <property type="entry name" value="ATP_grasp_subdomain_1"/>
</dbReference>
<keyword evidence="4 7" id="KW-0479">Metal-binding</keyword>
<feature type="binding site" evidence="7">
    <location>
        <position position="200"/>
    </location>
    <ligand>
        <name>Mg(2+)</name>
        <dbReference type="ChEBI" id="CHEBI:18420"/>
    </ligand>
</feature>
<dbReference type="Gene3D" id="3.30.1490.20">
    <property type="entry name" value="ATP-grasp fold, A domain"/>
    <property type="match status" value="1"/>
</dbReference>
<evidence type="ECO:0000256" key="2">
    <source>
        <dbReference type="ARBA" id="ARBA00022532"/>
    </source>
</evidence>
<comment type="function">
    <text evidence="7">Succinyl-CoA synthetase functions in the citric acid cycle (TCA), coupling the hydrolysis of succinyl-CoA to the synthesis of either ATP or GTP and thus represents the only step of substrate-level phosphorylation in the TCA. The beta subunit provides nucleotide specificity of the enzyme and binds the substrate succinate, while the binding sites for coenzyme A and phosphate are found in the alpha subunit.</text>
</comment>
<dbReference type="AlphaFoldDB" id="A0A2T2X363"/>
<dbReference type="GO" id="GO:0006104">
    <property type="term" value="P:succinyl-CoA metabolic process"/>
    <property type="evidence" value="ECO:0007669"/>
    <property type="project" value="TreeGrafter"/>
</dbReference>
<feature type="binding site" evidence="7">
    <location>
        <position position="98"/>
    </location>
    <ligand>
        <name>ATP</name>
        <dbReference type="ChEBI" id="CHEBI:30616"/>
    </ligand>
</feature>
<keyword evidence="2 7" id="KW-0816">Tricarboxylic acid cycle</keyword>
<comment type="caution">
    <text evidence="10">The sequence shown here is derived from an EMBL/GenBank/DDBJ whole genome shotgun (WGS) entry which is preliminary data.</text>
</comment>
<feature type="domain" description="ATP-grasp" evidence="9">
    <location>
        <begin position="9"/>
        <end position="216"/>
    </location>
</feature>
<dbReference type="FunFam" id="3.30.470.20:FF:000002">
    <property type="entry name" value="Succinate--CoA ligase [ADP-forming] subunit beta"/>
    <property type="match status" value="1"/>
</dbReference>
<name>A0A2T2X363_9FIRM</name>
<comment type="catalytic activity">
    <reaction evidence="7">
        <text>succinate + ATP + CoA = succinyl-CoA + ADP + phosphate</text>
        <dbReference type="Rhea" id="RHEA:17661"/>
        <dbReference type="ChEBI" id="CHEBI:30031"/>
        <dbReference type="ChEBI" id="CHEBI:30616"/>
        <dbReference type="ChEBI" id="CHEBI:43474"/>
        <dbReference type="ChEBI" id="CHEBI:57287"/>
        <dbReference type="ChEBI" id="CHEBI:57292"/>
        <dbReference type="ChEBI" id="CHEBI:456216"/>
        <dbReference type="EC" id="6.2.1.5"/>
    </reaction>
</comment>
<evidence type="ECO:0000256" key="1">
    <source>
        <dbReference type="ARBA" id="ARBA00009182"/>
    </source>
</evidence>
<dbReference type="GO" id="GO:0004776">
    <property type="term" value="F:succinate-CoA ligase (GDP-forming) activity"/>
    <property type="evidence" value="ECO:0007669"/>
    <property type="project" value="RHEA"/>
</dbReference>
<reference evidence="10 11" key="1">
    <citation type="journal article" date="2014" name="BMC Genomics">
        <title>Comparison of environmental and isolate Sulfobacillus genomes reveals diverse carbon, sulfur, nitrogen, and hydrogen metabolisms.</title>
        <authorList>
            <person name="Justice N.B."/>
            <person name="Norman A."/>
            <person name="Brown C.T."/>
            <person name="Singh A."/>
            <person name="Thomas B.C."/>
            <person name="Banfield J.F."/>
        </authorList>
    </citation>
    <scope>NUCLEOTIDE SEQUENCE [LARGE SCALE GENOMIC DNA]</scope>
    <source>
        <strain evidence="10">AMDSBA1</strain>
    </source>
</reference>
<dbReference type="Proteomes" id="UP000242699">
    <property type="component" value="Unassembled WGS sequence"/>
</dbReference>
<dbReference type="InterPro" id="IPR013650">
    <property type="entry name" value="ATP-grasp_succ-CoA_synth-type"/>
</dbReference>
<evidence type="ECO:0000256" key="8">
    <source>
        <dbReference type="PROSITE-ProRule" id="PRU00409"/>
    </source>
</evidence>
<feature type="binding site" evidence="7">
    <location>
        <position position="90"/>
    </location>
    <ligand>
        <name>ATP</name>
        <dbReference type="ChEBI" id="CHEBI:30616"/>
    </ligand>
</feature>
<comment type="cofactor">
    <cofactor evidence="7">
        <name>Mg(2+)</name>
        <dbReference type="ChEBI" id="CHEBI:18420"/>
    </cofactor>
    <text evidence="7">Binds 1 Mg(2+) ion per subunit.</text>
</comment>
<feature type="binding site" evidence="7">
    <location>
        <position position="248"/>
    </location>
    <ligand>
        <name>substrate</name>
        <note>ligand shared with subunit alpha</note>
    </ligand>
</feature>
<comment type="catalytic activity">
    <reaction evidence="7">
        <text>GTP + succinate + CoA = succinyl-CoA + GDP + phosphate</text>
        <dbReference type="Rhea" id="RHEA:22120"/>
        <dbReference type="ChEBI" id="CHEBI:30031"/>
        <dbReference type="ChEBI" id="CHEBI:37565"/>
        <dbReference type="ChEBI" id="CHEBI:43474"/>
        <dbReference type="ChEBI" id="CHEBI:57287"/>
        <dbReference type="ChEBI" id="CHEBI:57292"/>
        <dbReference type="ChEBI" id="CHEBI:58189"/>
    </reaction>
</comment>
<feature type="binding site" evidence="7">
    <location>
        <begin position="304"/>
        <end position="306"/>
    </location>
    <ligand>
        <name>substrate</name>
        <note>ligand shared with subunit alpha</note>
    </ligand>
</feature>
<dbReference type="Gene3D" id="3.30.470.20">
    <property type="entry name" value="ATP-grasp fold, B domain"/>
    <property type="match status" value="1"/>
</dbReference>
<dbReference type="InterPro" id="IPR005809">
    <property type="entry name" value="Succ_CoA_ligase-like_bsu"/>
</dbReference>
<evidence type="ECO:0000256" key="6">
    <source>
        <dbReference type="ARBA" id="ARBA00022842"/>
    </source>
</evidence>
<dbReference type="Pfam" id="PF00549">
    <property type="entry name" value="Ligase_CoA"/>
    <property type="match status" value="1"/>
</dbReference>
<dbReference type="SUPFAM" id="SSF52210">
    <property type="entry name" value="Succinyl-CoA synthetase domains"/>
    <property type="match status" value="1"/>
</dbReference>
<dbReference type="GO" id="GO:0004775">
    <property type="term" value="F:succinate-CoA ligase (ADP-forming) activity"/>
    <property type="evidence" value="ECO:0007669"/>
    <property type="project" value="UniProtKB-UniRule"/>
</dbReference>
<dbReference type="PANTHER" id="PTHR11815:SF10">
    <property type="entry name" value="SUCCINATE--COA LIGASE [GDP-FORMING] SUBUNIT BETA, MITOCHONDRIAL"/>
    <property type="match status" value="1"/>
</dbReference>
<feature type="binding site" evidence="7">
    <location>
        <position position="187"/>
    </location>
    <ligand>
        <name>Mg(2+)</name>
        <dbReference type="ChEBI" id="CHEBI:18420"/>
    </ligand>
</feature>
<dbReference type="UniPathway" id="UPA00223">
    <property type="reaction ID" value="UER00999"/>
</dbReference>
<feature type="binding site" evidence="7">
    <location>
        <begin position="51"/>
        <end position="53"/>
    </location>
    <ligand>
        <name>ATP</name>
        <dbReference type="ChEBI" id="CHEBI:30616"/>
    </ligand>
</feature>
<dbReference type="PIRSF" id="PIRSF001554">
    <property type="entry name" value="SucCS_beta"/>
    <property type="match status" value="1"/>
</dbReference>
<dbReference type="InterPro" id="IPR011761">
    <property type="entry name" value="ATP-grasp"/>
</dbReference>
<proteinExistence type="inferred from homology"/>
<organism evidence="10 11">
    <name type="scientific">Sulfobacillus benefaciens</name>
    <dbReference type="NCBI Taxonomy" id="453960"/>
    <lineage>
        <taxon>Bacteria</taxon>
        <taxon>Bacillati</taxon>
        <taxon>Bacillota</taxon>
        <taxon>Clostridia</taxon>
        <taxon>Eubacteriales</taxon>
        <taxon>Clostridiales Family XVII. Incertae Sedis</taxon>
        <taxon>Sulfobacillus</taxon>
    </lineage>
</organism>
<evidence type="ECO:0000259" key="9">
    <source>
        <dbReference type="PROSITE" id="PS50975"/>
    </source>
</evidence>
<keyword evidence="6 7" id="KW-0460">Magnesium</keyword>
<evidence type="ECO:0000313" key="11">
    <source>
        <dbReference type="Proteomes" id="UP000242699"/>
    </source>
</evidence>
<sequence>MKQYEYMAKAVLAEHGIPIAPGRLVDSPQSAFKAVTDLGAVALKAQVLVGGRGKAGGIRFAATPEEGAKVAGDMLGMFLKGYRVEKLYAEQKLPIEKELYISVTTDRNTKRPLVMASASGGVEIEDVPDDKIIKHYVDPLVGVLPYFGREMAQALGLQSSLFKEFSDLVVRLYQIYREKDAELVEINPLAVVNGHLVAADARLNIDDSALYRHKELPMVEEGSKLEQRVHEIGLAYVELDGDIAIMANGAGMAMATIDAIEYFGGKPANFLDAGGGASVEPTAEALRVLVSMKPKAILVNIFGGITRCDDVARAILQVKNGEGIPVPLVVRLVGTNEEEGVALLNREGIQAYSVMADAAEQAVHLAKEAR</sequence>
<dbReference type="GO" id="GO:0000287">
    <property type="term" value="F:magnesium ion binding"/>
    <property type="evidence" value="ECO:0007669"/>
    <property type="project" value="UniProtKB-UniRule"/>
</dbReference>
<dbReference type="InterPro" id="IPR017866">
    <property type="entry name" value="Succ-CoA_synthase_bsu_CS"/>
</dbReference>
<dbReference type="HAMAP" id="MF_00558">
    <property type="entry name" value="Succ_CoA_beta"/>
    <property type="match status" value="1"/>
</dbReference>
<dbReference type="InterPro" id="IPR005811">
    <property type="entry name" value="SUCC_ACL_C"/>
</dbReference>
<feature type="binding site" evidence="7">
    <location>
        <position position="93"/>
    </location>
    <ligand>
        <name>ATP</name>
        <dbReference type="ChEBI" id="CHEBI:30616"/>
    </ligand>
</feature>
<dbReference type="GO" id="GO:0042709">
    <property type="term" value="C:succinate-CoA ligase complex"/>
    <property type="evidence" value="ECO:0007669"/>
    <property type="project" value="TreeGrafter"/>
</dbReference>
<gene>
    <name evidence="7" type="primary">sucC</name>
    <name evidence="10" type="ORF">C7B43_09235</name>
</gene>
<comment type="subunit">
    <text evidence="7">Heterotetramer of two alpha and two beta subunits.</text>
</comment>
<feature type="binding site" evidence="7">
    <location>
        <position position="44"/>
    </location>
    <ligand>
        <name>ATP</name>
        <dbReference type="ChEBI" id="CHEBI:30616"/>
    </ligand>
</feature>
<dbReference type="PROSITE" id="PS01217">
    <property type="entry name" value="SUCCINYL_COA_LIG_3"/>
    <property type="match status" value="1"/>
</dbReference>
<dbReference type="PROSITE" id="PS50975">
    <property type="entry name" value="ATP_GRASP"/>
    <property type="match status" value="1"/>
</dbReference>
<dbReference type="Gene3D" id="3.40.50.261">
    <property type="entry name" value="Succinyl-CoA synthetase domains"/>
    <property type="match status" value="1"/>
</dbReference>
<keyword evidence="7 8" id="KW-0067">ATP-binding</keyword>
<dbReference type="EMBL" id="PXYT01000018">
    <property type="protein sequence ID" value="PSR28919.1"/>
    <property type="molecule type" value="Genomic_DNA"/>
</dbReference>
<keyword evidence="3 7" id="KW-0436">Ligase</keyword>
<dbReference type="EC" id="6.2.1.5" evidence="7"/>
<dbReference type="PANTHER" id="PTHR11815">
    <property type="entry name" value="SUCCINYL-COA SYNTHETASE BETA CHAIN"/>
    <property type="match status" value="1"/>
</dbReference>
<evidence type="ECO:0000256" key="5">
    <source>
        <dbReference type="ARBA" id="ARBA00022741"/>
    </source>
</evidence>